<name>A0A9Q1HRJ1_CONCO</name>
<gene>
    <name evidence="1" type="ORF">COCON_G00186410</name>
</gene>
<organism evidence="1 2">
    <name type="scientific">Conger conger</name>
    <name type="common">Conger eel</name>
    <name type="synonym">Muraena conger</name>
    <dbReference type="NCBI Taxonomy" id="82655"/>
    <lineage>
        <taxon>Eukaryota</taxon>
        <taxon>Metazoa</taxon>
        <taxon>Chordata</taxon>
        <taxon>Craniata</taxon>
        <taxon>Vertebrata</taxon>
        <taxon>Euteleostomi</taxon>
        <taxon>Actinopterygii</taxon>
        <taxon>Neopterygii</taxon>
        <taxon>Teleostei</taxon>
        <taxon>Anguilliformes</taxon>
        <taxon>Congridae</taxon>
        <taxon>Conger</taxon>
    </lineage>
</organism>
<dbReference type="AlphaFoldDB" id="A0A9Q1HRJ1"/>
<protein>
    <submittedName>
        <fullName evidence="1">Uncharacterized protein</fullName>
    </submittedName>
</protein>
<proteinExistence type="predicted"/>
<keyword evidence="2" id="KW-1185">Reference proteome</keyword>
<evidence type="ECO:0000313" key="1">
    <source>
        <dbReference type="EMBL" id="KAJ8256489.1"/>
    </source>
</evidence>
<comment type="caution">
    <text evidence="1">The sequence shown here is derived from an EMBL/GenBank/DDBJ whole genome shotgun (WGS) entry which is preliminary data.</text>
</comment>
<evidence type="ECO:0000313" key="2">
    <source>
        <dbReference type="Proteomes" id="UP001152803"/>
    </source>
</evidence>
<reference evidence="1" key="1">
    <citation type="journal article" date="2023" name="Science">
        <title>Genome structures resolve the early diversification of teleost fishes.</title>
        <authorList>
            <person name="Parey E."/>
            <person name="Louis A."/>
            <person name="Montfort J."/>
            <person name="Bouchez O."/>
            <person name="Roques C."/>
            <person name="Iampietro C."/>
            <person name="Lluch J."/>
            <person name="Castinel A."/>
            <person name="Donnadieu C."/>
            <person name="Desvignes T."/>
            <person name="Floi Bucao C."/>
            <person name="Jouanno E."/>
            <person name="Wen M."/>
            <person name="Mejri S."/>
            <person name="Dirks R."/>
            <person name="Jansen H."/>
            <person name="Henkel C."/>
            <person name="Chen W.J."/>
            <person name="Zahm M."/>
            <person name="Cabau C."/>
            <person name="Klopp C."/>
            <person name="Thompson A.W."/>
            <person name="Robinson-Rechavi M."/>
            <person name="Braasch I."/>
            <person name="Lecointre G."/>
            <person name="Bobe J."/>
            <person name="Postlethwait J.H."/>
            <person name="Berthelot C."/>
            <person name="Roest Crollius H."/>
            <person name="Guiguen Y."/>
        </authorList>
    </citation>
    <scope>NUCLEOTIDE SEQUENCE</scope>
    <source>
        <strain evidence="1">Concon-B</strain>
    </source>
</reference>
<accession>A0A9Q1HRJ1</accession>
<sequence length="69" mass="8006">MLVTSEDEYKLGRVSSHSLNTPRDTCKNSAVAPWNNPRDHFFCILNQKHWIISHNSIRQEVVCCIRIVP</sequence>
<dbReference type="EMBL" id="JAFJMO010000014">
    <property type="protein sequence ID" value="KAJ8256489.1"/>
    <property type="molecule type" value="Genomic_DNA"/>
</dbReference>
<dbReference type="Proteomes" id="UP001152803">
    <property type="component" value="Unassembled WGS sequence"/>
</dbReference>